<evidence type="ECO:0000259" key="3">
    <source>
        <dbReference type="PROSITE" id="PS51733"/>
    </source>
</evidence>
<proteinExistence type="predicted"/>
<dbReference type="CDD" id="cd16442">
    <property type="entry name" value="BPL"/>
    <property type="match status" value="1"/>
</dbReference>
<keyword evidence="1 4" id="KW-0436">Ligase</keyword>
<feature type="transmembrane region" description="Helical" evidence="2">
    <location>
        <begin position="7"/>
        <end position="29"/>
    </location>
</feature>
<dbReference type="Gene3D" id="3.30.930.10">
    <property type="entry name" value="Bira Bifunctional Protein, Domain 2"/>
    <property type="match status" value="1"/>
</dbReference>
<dbReference type="PATRIC" id="fig|388467.6.peg.1031"/>
<organism evidence="4 5">
    <name type="scientific">Planktothrix agardhii (strain NIVA-CYA 126/8)</name>
    <dbReference type="NCBI Taxonomy" id="388467"/>
    <lineage>
        <taxon>Bacteria</taxon>
        <taxon>Bacillati</taxon>
        <taxon>Cyanobacteriota</taxon>
        <taxon>Cyanophyceae</taxon>
        <taxon>Oscillatoriophycideae</taxon>
        <taxon>Oscillatoriales</taxon>
        <taxon>Microcoleaceae</taxon>
        <taxon>Planktothrix</taxon>
    </lineage>
</organism>
<dbReference type="GO" id="GO:0005737">
    <property type="term" value="C:cytoplasm"/>
    <property type="evidence" value="ECO:0007669"/>
    <property type="project" value="TreeGrafter"/>
</dbReference>
<dbReference type="InterPro" id="IPR004408">
    <property type="entry name" value="Biotin_CoA_COase_ligase"/>
</dbReference>
<dbReference type="EC" id="6.3.4.15" evidence="4"/>
<reference evidence="4 5" key="1">
    <citation type="journal article" date="2014" name="Appl. Environ. Microbiol.">
        <title>Elucidation of insertion elements encoded on plasmids and in vitro construction of shuttle vectors from the toxic cyanobacterium Planktothrix.</title>
        <authorList>
            <person name="Christiansen G."/>
            <person name="Goesmann A."/>
            <person name="Kurmayer R."/>
        </authorList>
    </citation>
    <scope>NUCLEOTIDE SEQUENCE [LARGE SCALE GENOMIC DNA]</scope>
    <source>
        <strain evidence="4 5">NIVA-CYA 126/8</strain>
    </source>
</reference>
<dbReference type="NCBIfam" id="TIGR00121">
    <property type="entry name" value="birA_ligase"/>
    <property type="match status" value="1"/>
</dbReference>
<gene>
    <name evidence="4" type="primary">birA</name>
    <name evidence="4" type="ORF">A19Y_1086</name>
</gene>
<evidence type="ECO:0000256" key="2">
    <source>
        <dbReference type="SAM" id="Phobius"/>
    </source>
</evidence>
<name>A0A073CEU0_PLAA1</name>
<evidence type="ECO:0000313" key="4">
    <source>
        <dbReference type="EMBL" id="KEI66193.1"/>
    </source>
</evidence>
<dbReference type="PANTHER" id="PTHR12835:SF5">
    <property type="entry name" value="BIOTIN--PROTEIN LIGASE"/>
    <property type="match status" value="1"/>
</dbReference>
<keyword evidence="2" id="KW-0472">Membrane</keyword>
<dbReference type="Pfam" id="PF03099">
    <property type="entry name" value="BPL_LplA_LipB"/>
    <property type="match status" value="1"/>
</dbReference>
<dbReference type="Proteomes" id="UP000027395">
    <property type="component" value="Chromosome"/>
</dbReference>
<feature type="domain" description="BPL/LPL catalytic" evidence="3">
    <location>
        <begin position="47"/>
        <end position="230"/>
    </location>
</feature>
<dbReference type="STRING" id="388467.A19Y_1086"/>
<dbReference type="GO" id="GO:0004077">
    <property type="term" value="F:biotin--[biotin carboxyl-carrier protein] ligase activity"/>
    <property type="evidence" value="ECO:0007669"/>
    <property type="project" value="UniProtKB-EC"/>
</dbReference>
<protein>
    <submittedName>
        <fullName evidence="4">BirA</fullName>
        <ecNumber evidence="4">6.3.4.15</ecNumber>
    </submittedName>
</protein>
<dbReference type="InterPro" id="IPR045864">
    <property type="entry name" value="aa-tRNA-synth_II/BPL/LPL"/>
</dbReference>
<dbReference type="eggNOG" id="COG0340">
    <property type="taxonomic scope" value="Bacteria"/>
</dbReference>
<dbReference type="EMBL" id="CM002803">
    <property type="protein sequence ID" value="KEI66193.1"/>
    <property type="molecule type" value="Genomic_DNA"/>
</dbReference>
<keyword evidence="5" id="KW-1185">Reference proteome</keyword>
<dbReference type="InterPro" id="IPR004143">
    <property type="entry name" value="BPL_LPL_catalytic"/>
</dbReference>
<evidence type="ECO:0000256" key="1">
    <source>
        <dbReference type="ARBA" id="ARBA00022598"/>
    </source>
</evidence>
<dbReference type="HOGENOM" id="CLU_051096_6_0_3"/>
<evidence type="ECO:0000313" key="5">
    <source>
        <dbReference type="Proteomes" id="UP000027395"/>
    </source>
</evidence>
<dbReference type="PANTHER" id="PTHR12835">
    <property type="entry name" value="BIOTIN PROTEIN LIGASE"/>
    <property type="match status" value="1"/>
</dbReference>
<dbReference type="RefSeq" id="WP_233428048.1">
    <property type="nucleotide sequence ID" value="NZ_CM002803.1"/>
</dbReference>
<dbReference type="AlphaFoldDB" id="A0A073CEU0"/>
<sequence>MRLQTPLILTDSSLCLCVFVPLCFIPIPLNNLLNLSRLESALQTLMETRRGTSLPTIYYFDSLISTNQTAWELLEQGEPSGTVVIAGEQTAGRGQWGRQWQSSQGGLFLSKIVDINLRVTQQAHLSISSAWGIATILRDRSCPVQLKWPNDLILNQRKLGGILTETKISGQLITQAVIGVGLNWENPVPEIGINLQTFFAHSPTPPTIQSLEFLAALVLQGLDLGIQHLSDTKVKKMLTGYNQLLTCMGKPIQIGDQMGEIIGISEQGNLRVGLYPKTEIGFSQEIDQQPGTINIGYS</sequence>
<accession>A0A073CEU0</accession>
<keyword evidence="2" id="KW-1133">Transmembrane helix</keyword>
<keyword evidence="2" id="KW-0812">Transmembrane</keyword>
<dbReference type="PROSITE" id="PS51733">
    <property type="entry name" value="BPL_LPL_CATALYTIC"/>
    <property type="match status" value="1"/>
</dbReference>
<dbReference type="SUPFAM" id="SSF55681">
    <property type="entry name" value="Class II aaRS and biotin synthetases"/>
    <property type="match status" value="1"/>
</dbReference>